<dbReference type="AlphaFoldDB" id="A0A6J6FKS9"/>
<dbReference type="Gene3D" id="3.40.50.1820">
    <property type="entry name" value="alpha/beta hydrolase"/>
    <property type="match status" value="1"/>
</dbReference>
<dbReference type="PANTHER" id="PTHR11614">
    <property type="entry name" value="PHOSPHOLIPASE-RELATED"/>
    <property type="match status" value="1"/>
</dbReference>
<dbReference type="EMBL" id="CAEZSR010000205">
    <property type="protein sequence ID" value="CAB4587795.1"/>
    <property type="molecule type" value="Genomic_DNA"/>
</dbReference>
<reference evidence="3" key="1">
    <citation type="submission" date="2020-05" db="EMBL/GenBank/DDBJ databases">
        <authorList>
            <person name="Chiriac C."/>
            <person name="Salcher M."/>
            <person name="Ghai R."/>
            <person name="Kavagutti S V."/>
        </authorList>
    </citation>
    <scope>NUCLEOTIDE SEQUENCE</scope>
</reference>
<name>A0A6J6FKS9_9ZZZZ</name>
<dbReference type="InterPro" id="IPR051044">
    <property type="entry name" value="MAG_DAG_Lipase"/>
</dbReference>
<sequence>MATAPTDPVPHGARNWSPDELDGFERTTLTMPDASDGPVEVVVVRRCDAPEHAGTRAFLYVHGFGDYFFQQHLADTVQEAGFRFHAVDLRRHGRSLRPHQLPNVTFDVDEYVADVAAAVRLLVDDGVREIVLNGHSTGGLVAVLYAHRGEGREHLSSVVLTSPFLDMNLPAWQERLVEPVLAFAGRFLPKVALGGLSPVYGQSIHADLHGEWRFRTDWKPIEGFPARLGWLRAIHLAQREVERGLAIGVPVLLLHAERSARPRAWQPDANRADIVLDVDDMVRLAPRLGPRVELQAVPDGMHDLVLSSEEPRRRTLDLIRSWLIER</sequence>
<proteinExistence type="predicted"/>
<dbReference type="InterPro" id="IPR029058">
    <property type="entry name" value="AB_hydrolase_fold"/>
</dbReference>
<feature type="region of interest" description="Disordered" evidence="1">
    <location>
        <begin position="1"/>
        <end position="33"/>
    </location>
</feature>
<protein>
    <submittedName>
        <fullName evidence="3">Unannotated protein</fullName>
    </submittedName>
</protein>
<dbReference type="Pfam" id="PF12146">
    <property type="entry name" value="Hydrolase_4"/>
    <property type="match status" value="1"/>
</dbReference>
<evidence type="ECO:0000256" key="1">
    <source>
        <dbReference type="SAM" id="MobiDB-lite"/>
    </source>
</evidence>
<organism evidence="3">
    <name type="scientific">freshwater metagenome</name>
    <dbReference type="NCBI Taxonomy" id="449393"/>
    <lineage>
        <taxon>unclassified sequences</taxon>
        <taxon>metagenomes</taxon>
        <taxon>ecological metagenomes</taxon>
    </lineage>
</organism>
<evidence type="ECO:0000259" key="2">
    <source>
        <dbReference type="Pfam" id="PF12146"/>
    </source>
</evidence>
<evidence type="ECO:0000313" key="3">
    <source>
        <dbReference type="EMBL" id="CAB4587795.1"/>
    </source>
</evidence>
<dbReference type="InterPro" id="IPR022742">
    <property type="entry name" value="Hydrolase_4"/>
</dbReference>
<accession>A0A6J6FKS9</accession>
<dbReference type="SUPFAM" id="SSF53474">
    <property type="entry name" value="alpha/beta-Hydrolases"/>
    <property type="match status" value="1"/>
</dbReference>
<feature type="domain" description="Serine aminopeptidase S33" evidence="2">
    <location>
        <begin position="58"/>
        <end position="258"/>
    </location>
</feature>
<gene>
    <name evidence="3" type="ORF">UFOPK1493_03553</name>
</gene>